<reference evidence="1" key="1">
    <citation type="submission" date="2023-03" db="EMBL/GenBank/DDBJ databases">
        <title>Massive genome expansion in bonnet fungi (Mycena s.s.) driven by repeated elements and novel gene families across ecological guilds.</title>
        <authorList>
            <consortium name="Lawrence Berkeley National Laboratory"/>
            <person name="Harder C.B."/>
            <person name="Miyauchi S."/>
            <person name="Viragh M."/>
            <person name="Kuo A."/>
            <person name="Thoen E."/>
            <person name="Andreopoulos B."/>
            <person name="Lu D."/>
            <person name="Skrede I."/>
            <person name="Drula E."/>
            <person name="Henrissat B."/>
            <person name="Morin E."/>
            <person name="Kohler A."/>
            <person name="Barry K."/>
            <person name="LaButti K."/>
            <person name="Morin E."/>
            <person name="Salamov A."/>
            <person name="Lipzen A."/>
            <person name="Mereny Z."/>
            <person name="Hegedus B."/>
            <person name="Baldrian P."/>
            <person name="Stursova M."/>
            <person name="Weitz H."/>
            <person name="Taylor A."/>
            <person name="Grigoriev I.V."/>
            <person name="Nagy L.G."/>
            <person name="Martin F."/>
            <person name="Kauserud H."/>
        </authorList>
    </citation>
    <scope>NUCLEOTIDE SEQUENCE</scope>
    <source>
        <strain evidence="1">CBHHK067</strain>
    </source>
</reference>
<protein>
    <submittedName>
        <fullName evidence="1">Uncharacterized protein</fullName>
    </submittedName>
</protein>
<dbReference type="Proteomes" id="UP001221757">
    <property type="component" value="Unassembled WGS sequence"/>
</dbReference>
<evidence type="ECO:0000313" key="1">
    <source>
        <dbReference type="EMBL" id="KAJ7664210.1"/>
    </source>
</evidence>
<comment type="caution">
    <text evidence="1">The sequence shown here is derived from an EMBL/GenBank/DDBJ whole genome shotgun (WGS) entry which is preliminary data.</text>
</comment>
<name>A0AAD7G456_MYCRO</name>
<keyword evidence="2" id="KW-1185">Reference proteome</keyword>
<sequence>MSHSMRQLTCPAAAVHPLRPASPTLSEHEVNTFGHRMTVSRYSDSLLPPLLSLDPHSDTRHSFDPLSPVDDGLDPSCKSMVYERSTIALVAKFAYEVLEVFYATPVFRPISTEFYRMTGDWYSGILPETDVPKRDRAV</sequence>
<dbReference type="AlphaFoldDB" id="A0AAD7G456"/>
<evidence type="ECO:0000313" key="2">
    <source>
        <dbReference type="Proteomes" id="UP001221757"/>
    </source>
</evidence>
<dbReference type="EMBL" id="JARKIE010000225">
    <property type="protein sequence ID" value="KAJ7664210.1"/>
    <property type="molecule type" value="Genomic_DNA"/>
</dbReference>
<proteinExistence type="predicted"/>
<accession>A0AAD7G456</accession>
<organism evidence="1 2">
    <name type="scientific">Mycena rosella</name>
    <name type="common">Pink bonnet</name>
    <name type="synonym">Agaricus rosellus</name>
    <dbReference type="NCBI Taxonomy" id="1033263"/>
    <lineage>
        <taxon>Eukaryota</taxon>
        <taxon>Fungi</taxon>
        <taxon>Dikarya</taxon>
        <taxon>Basidiomycota</taxon>
        <taxon>Agaricomycotina</taxon>
        <taxon>Agaricomycetes</taxon>
        <taxon>Agaricomycetidae</taxon>
        <taxon>Agaricales</taxon>
        <taxon>Marasmiineae</taxon>
        <taxon>Mycenaceae</taxon>
        <taxon>Mycena</taxon>
    </lineage>
</organism>
<gene>
    <name evidence="1" type="ORF">B0H17DRAFT_1143773</name>
</gene>